<protein>
    <submittedName>
        <fullName evidence="2">MtN3/saliva family protein</fullName>
    </submittedName>
</protein>
<proteinExistence type="predicted"/>
<comment type="caution">
    <text evidence="2">The sequence shown here is derived from an EMBL/GenBank/DDBJ whole genome shotgun (WGS) entry which is preliminary data.</text>
</comment>
<reference evidence="2 3" key="1">
    <citation type="submission" date="2015-11" db="EMBL/GenBank/DDBJ databases">
        <title>Genomic analysis of 38 Legionella species identifies large and diverse effector repertoires.</title>
        <authorList>
            <person name="Burstein D."/>
            <person name="Amaro F."/>
            <person name="Zusman T."/>
            <person name="Lifshitz Z."/>
            <person name="Cohen O."/>
            <person name="Gilbert J.A."/>
            <person name="Pupko T."/>
            <person name="Shuman H.A."/>
            <person name="Segal G."/>
        </authorList>
    </citation>
    <scope>NUCLEOTIDE SEQUENCE [LARGE SCALE GENOMIC DNA]</scope>
    <source>
        <strain evidence="2 3">Lyon 8420412</strain>
    </source>
</reference>
<dbReference type="EMBL" id="LNYE01000026">
    <property type="protein sequence ID" value="KTD06683.1"/>
    <property type="molecule type" value="Genomic_DNA"/>
</dbReference>
<dbReference type="Proteomes" id="UP000054691">
    <property type="component" value="Unassembled WGS sequence"/>
</dbReference>
<feature type="transmembrane region" description="Helical" evidence="1">
    <location>
        <begin position="6"/>
        <end position="23"/>
    </location>
</feature>
<dbReference type="Gene3D" id="1.20.1280.290">
    <property type="match status" value="1"/>
</dbReference>
<sequence length="88" mass="9715">MSIVMLSGVVAFITSFIGLLPQIVKSLKTRSTQDLSMVMLINYLVCSLAWIIYGSSTNSFFVISSNIVGLVISLLLILLKKHYDARCN</sequence>
<feature type="transmembrane region" description="Helical" evidence="1">
    <location>
        <begin position="59"/>
        <end position="79"/>
    </location>
</feature>
<keyword evidence="3" id="KW-1185">Reference proteome</keyword>
<keyword evidence="1" id="KW-1133">Transmembrane helix</keyword>
<gene>
    <name evidence="2" type="ORF">Lgra_2521</name>
</gene>
<keyword evidence="1" id="KW-0472">Membrane</keyword>
<name>A0ABR5R163_9GAMM</name>
<evidence type="ECO:0000313" key="2">
    <source>
        <dbReference type="EMBL" id="KTD06683.1"/>
    </source>
</evidence>
<feature type="transmembrane region" description="Helical" evidence="1">
    <location>
        <begin position="35"/>
        <end position="53"/>
    </location>
</feature>
<accession>A0ABR5R163</accession>
<evidence type="ECO:0000313" key="3">
    <source>
        <dbReference type="Proteomes" id="UP000054691"/>
    </source>
</evidence>
<evidence type="ECO:0000256" key="1">
    <source>
        <dbReference type="SAM" id="Phobius"/>
    </source>
</evidence>
<organism evidence="2 3">
    <name type="scientific">Legionella gratiana</name>
    <dbReference type="NCBI Taxonomy" id="45066"/>
    <lineage>
        <taxon>Bacteria</taxon>
        <taxon>Pseudomonadati</taxon>
        <taxon>Pseudomonadota</taxon>
        <taxon>Gammaproteobacteria</taxon>
        <taxon>Legionellales</taxon>
        <taxon>Legionellaceae</taxon>
        <taxon>Legionella</taxon>
    </lineage>
</organism>
<keyword evidence="1" id="KW-0812">Transmembrane</keyword>
<dbReference type="InterPro" id="IPR004316">
    <property type="entry name" value="SWEET_rpt"/>
</dbReference>
<dbReference type="Pfam" id="PF03083">
    <property type="entry name" value="MtN3_slv"/>
    <property type="match status" value="1"/>
</dbReference>
<dbReference type="RefSeq" id="WP_058499645.1">
    <property type="nucleotide sequence ID" value="NZ_CAAAHW010000022.1"/>
</dbReference>